<name>A0A5J4JFY0_9BACI</name>
<evidence type="ECO:0000256" key="7">
    <source>
        <dbReference type="ARBA" id="ARBA00022679"/>
    </source>
</evidence>
<dbReference type="GO" id="GO:0046394">
    <property type="term" value="P:carboxylic acid biosynthetic process"/>
    <property type="evidence" value="ECO:0007669"/>
    <property type="project" value="UniProtKB-ARBA"/>
</dbReference>
<comment type="cofactor">
    <cofactor evidence="1 11">
        <name>pyridoxal 5'-phosphate</name>
        <dbReference type="ChEBI" id="CHEBI:597326"/>
    </cofactor>
</comment>
<dbReference type="CDD" id="cd01558">
    <property type="entry name" value="D-AAT_like"/>
    <property type="match status" value="1"/>
</dbReference>
<keyword evidence="14" id="KW-1185">Reference proteome</keyword>
<dbReference type="InterPro" id="IPR043131">
    <property type="entry name" value="BCAT-like_N"/>
</dbReference>
<gene>
    <name evidence="13" type="ORF">BpJC7_06930</name>
</gene>
<protein>
    <recommendedName>
        <fullName evidence="5 12">D-alanine aminotransferase</fullName>
        <ecNumber evidence="4 12">2.6.1.21</ecNumber>
    </recommendedName>
</protein>
<dbReference type="PANTHER" id="PTHR42743">
    <property type="entry name" value="AMINO-ACID AMINOTRANSFERASE"/>
    <property type="match status" value="1"/>
</dbReference>
<evidence type="ECO:0000256" key="1">
    <source>
        <dbReference type="ARBA" id="ARBA00001933"/>
    </source>
</evidence>
<comment type="subunit">
    <text evidence="3">Homodimer.</text>
</comment>
<evidence type="ECO:0000256" key="9">
    <source>
        <dbReference type="ARBA" id="ARBA00047911"/>
    </source>
</evidence>
<dbReference type="InterPro" id="IPR005784">
    <property type="entry name" value="D_amino_transT"/>
</dbReference>
<dbReference type="PROSITE" id="PS00770">
    <property type="entry name" value="AA_TRANSFER_CLASS_4"/>
    <property type="match status" value="1"/>
</dbReference>
<dbReference type="GO" id="GO:0005829">
    <property type="term" value="C:cytosol"/>
    <property type="evidence" value="ECO:0007669"/>
    <property type="project" value="TreeGrafter"/>
</dbReference>
<organism evidence="13 14">
    <name type="scientific">Weizmannia acidilactici</name>
    <dbReference type="NCBI Taxonomy" id="2607726"/>
    <lineage>
        <taxon>Bacteria</taxon>
        <taxon>Bacillati</taxon>
        <taxon>Bacillota</taxon>
        <taxon>Bacilli</taxon>
        <taxon>Bacillales</taxon>
        <taxon>Bacillaceae</taxon>
        <taxon>Heyndrickxia</taxon>
    </lineage>
</organism>
<dbReference type="InterPro" id="IPR036038">
    <property type="entry name" value="Aminotransferase-like"/>
</dbReference>
<dbReference type="GO" id="GO:0046416">
    <property type="term" value="P:D-amino acid metabolic process"/>
    <property type="evidence" value="ECO:0007669"/>
    <property type="project" value="InterPro"/>
</dbReference>
<dbReference type="FunFam" id="3.30.470.10:FF:000009">
    <property type="entry name" value="D-alanine aminotransferase"/>
    <property type="match status" value="1"/>
</dbReference>
<evidence type="ECO:0000313" key="14">
    <source>
        <dbReference type="Proteomes" id="UP000391919"/>
    </source>
</evidence>
<evidence type="ECO:0000256" key="3">
    <source>
        <dbReference type="ARBA" id="ARBA00011738"/>
    </source>
</evidence>
<dbReference type="GO" id="GO:0008652">
    <property type="term" value="P:amino acid biosynthetic process"/>
    <property type="evidence" value="ECO:0007669"/>
    <property type="project" value="UniProtKB-ARBA"/>
</dbReference>
<evidence type="ECO:0000256" key="5">
    <source>
        <dbReference type="ARBA" id="ARBA00021779"/>
    </source>
</evidence>
<dbReference type="Gene3D" id="3.20.10.10">
    <property type="entry name" value="D-amino Acid Aminotransferase, subunit A, domain 2"/>
    <property type="match status" value="1"/>
</dbReference>
<proteinExistence type="inferred from homology"/>
<reference evidence="13 14" key="1">
    <citation type="submission" date="2019-09" db="EMBL/GenBank/DDBJ databases">
        <title>Draft genome sequence of Bacillus sp. JC-7.</title>
        <authorList>
            <person name="Tanaka N."/>
            <person name="Shiwa Y."/>
            <person name="Fujita N."/>
            <person name="Tanasupawat S."/>
        </authorList>
    </citation>
    <scope>NUCLEOTIDE SEQUENCE [LARGE SCALE GENOMIC DNA]</scope>
    <source>
        <strain evidence="13 14">JC-7</strain>
    </source>
</reference>
<dbReference type="PANTHER" id="PTHR42743:SF10">
    <property type="entry name" value="D-ALANINE AMINOTRANSFERASE"/>
    <property type="match status" value="1"/>
</dbReference>
<dbReference type="Proteomes" id="UP000391919">
    <property type="component" value="Unassembled WGS sequence"/>
</dbReference>
<evidence type="ECO:0000256" key="12">
    <source>
        <dbReference type="RuleBase" id="RU004520"/>
    </source>
</evidence>
<dbReference type="RefSeq" id="WP_151679412.1">
    <property type="nucleotide sequence ID" value="NZ_BKZP01000007.1"/>
</dbReference>
<keyword evidence="8 11" id="KW-0663">Pyridoxal phosphate</keyword>
<evidence type="ECO:0000256" key="4">
    <source>
        <dbReference type="ARBA" id="ARBA00012874"/>
    </source>
</evidence>
<keyword evidence="6 13" id="KW-0032">Aminotransferase</keyword>
<dbReference type="InterPro" id="IPR018300">
    <property type="entry name" value="Aminotrans_IV_CS"/>
</dbReference>
<dbReference type="Gene3D" id="3.30.470.10">
    <property type="match status" value="1"/>
</dbReference>
<dbReference type="EC" id="2.6.1.21" evidence="4 12"/>
<dbReference type="GO" id="GO:0047810">
    <property type="term" value="F:D-alanine-2-oxoglutarate aminotransferase activity"/>
    <property type="evidence" value="ECO:0007669"/>
    <property type="project" value="UniProtKB-EC"/>
</dbReference>
<dbReference type="EMBL" id="BKZQ01000006">
    <property type="protein sequence ID" value="GER69390.1"/>
    <property type="molecule type" value="Genomic_DNA"/>
</dbReference>
<dbReference type="Pfam" id="PF01063">
    <property type="entry name" value="Aminotran_4"/>
    <property type="match status" value="1"/>
</dbReference>
<dbReference type="GO" id="GO:0030170">
    <property type="term" value="F:pyridoxal phosphate binding"/>
    <property type="evidence" value="ECO:0007669"/>
    <property type="project" value="InterPro"/>
</dbReference>
<keyword evidence="7" id="KW-0808">Transferase</keyword>
<comment type="catalytic activity">
    <reaction evidence="9 12">
        <text>D-alanine + 2-oxoglutarate = D-glutamate + pyruvate</text>
        <dbReference type="Rhea" id="RHEA:15869"/>
        <dbReference type="ChEBI" id="CHEBI:15361"/>
        <dbReference type="ChEBI" id="CHEBI:16810"/>
        <dbReference type="ChEBI" id="CHEBI:29986"/>
        <dbReference type="ChEBI" id="CHEBI:57416"/>
        <dbReference type="EC" id="2.6.1.21"/>
    </reaction>
</comment>
<evidence type="ECO:0000256" key="8">
    <source>
        <dbReference type="ARBA" id="ARBA00022898"/>
    </source>
</evidence>
<dbReference type="FunFam" id="3.20.10.10:FF:000002">
    <property type="entry name" value="D-alanine aminotransferase"/>
    <property type="match status" value="1"/>
</dbReference>
<comment type="function">
    <text evidence="12">Acts on the D-isomers of alanine, leucine, aspartate, glutamate, aminobutyrate, norvaline and asparagine. The enzyme transfers an amino group from a substrate D-amino acid to the pyridoxal phosphate cofactor to form pyridoxamine and an alpha-keto acid in the first half-reaction.</text>
</comment>
<evidence type="ECO:0000256" key="11">
    <source>
        <dbReference type="RuleBase" id="RU004516"/>
    </source>
</evidence>
<dbReference type="AlphaFoldDB" id="A0A5J4JFY0"/>
<dbReference type="InterPro" id="IPR001544">
    <property type="entry name" value="Aminotrans_IV"/>
</dbReference>
<evidence type="ECO:0000256" key="6">
    <source>
        <dbReference type="ARBA" id="ARBA00022576"/>
    </source>
</evidence>
<dbReference type="InterPro" id="IPR050571">
    <property type="entry name" value="Class-IV_PLP-Dep_Aminotrnsfr"/>
</dbReference>
<accession>A0A5J4JFY0</accession>
<sequence length="289" mass="32206">MEKLILNGRLMDRENASIDIEDRGYQFGDGIYEVVRVYHGRLFTNELHLNRLFLSAEKLSLRIPYTAQELTAQLEKLVEANGVGTGIVYLQFTRGAAKRKHHFPEKSETTYVAYTSELDRPLEKMKKGVKAVLSEDIRWLRCDIKSLNLLGNVLAKQKAVENGCYEAIQHRGETVTEGSSSNVFIVKNDELATHPATNLILNGITRQVLLDICRKQGIPVREEAFTVDDLLGADEVFITSTTSEVMPIVQIDGKMVGDGAPGAVTRKLQHAFEREINGLSAQLASGTME</sequence>
<dbReference type="NCBIfam" id="TIGR01121">
    <property type="entry name" value="D_amino_aminoT"/>
    <property type="match status" value="1"/>
</dbReference>
<comment type="caution">
    <text evidence="13">The sequence shown here is derived from an EMBL/GenBank/DDBJ whole genome shotgun (WGS) entry which is preliminary data.</text>
</comment>
<dbReference type="NCBIfam" id="NF005209">
    <property type="entry name" value="PRK06680.1"/>
    <property type="match status" value="1"/>
</dbReference>
<evidence type="ECO:0000256" key="10">
    <source>
        <dbReference type="RuleBase" id="RU004106"/>
    </source>
</evidence>
<evidence type="ECO:0000256" key="2">
    <source>
        <dbReference type="ARBA" id="ARBA00009320"/>
    </source>
</evidence>
<comment type="similarity">
    <text evidence="2 10">Belongs to the class-IV pyridoxal-phosphate-dependent aminotransferase family.</text>
</comment>
<dbReference type="SUPFAM" id="SSF56752">
    <property type="entry name" value="D-aminoacid aminotransferase-like PLP-dependent enzymes"/>
    <property type="match status" value="1"/>
</dbReference>
<evidence type="ECO:0000313" key="13">
    <source>
        <dbReference type="EMBL" id="GER69390.1"/>
    </source>
</evidence>
<dbReference type="InterPro" id="IPR043132">
    <property type="entry name" value="BCAT-like_C"/>
</dbReference>